<reference evidence="3" key="2">
    <citation type="submission" date="2019-04" db="EMBL/GenBank/DDBJ databases">
        <title>Friends and foes A comparative genomics studyof 23 Aspergillus species from section Flavi.</title>
        <authorList>
            <consortium name="DOE Joint Genome Institute"/>
            <person name="Kjaerbolling I."/>
            <person name="Vesth T."/>
            <person name="Frisvad J.C."/>
            <person name="Nybo J.L."/>
            <person name="Theobald S."/>
            <person name="Kildgaard S."/>
            <person name="Isbrandt T."/>
            <person name="Kuo A."/>
            <person name="Sato A."/>
            <person name="Lyhne E.K."/>
            <person name="Kogle M.E."/>
            <person name="Wiebenga A."/>
            <person name="Kun R.S."/>
            <person name="Lubbers R.J."/>
            <person name="Makela M.R."/>
            <person name="Barry K."/>
            <person name="Chovatia M."/>
            <person name="Clum A."/>
            <person name="Daum C."/>
            <person name="Haridas S."/>
            <person name="He G."/>
            <person name="LaButti K."/>
            <person name="Lipzen A."/>
            <person name="Mondo S."/>
            <person name="Riley R."/>
            <person name="Salamov A."/>
            <person name="Simmons B.A."/>
            <person name="Magnuson J.K."/>
            <person name="Henrissat B."/>
            <person name="Mortensen U.H."/>
            <person name="Larsen T.O."/>
            <person name="Devries R.P."/>
            <person name="Grigoriev I.V."/>
            <person name="Machida M."/>
            <person name="Baker S.E."/>
            <person name="Andersen M.R."/>
        </authorList>
    </citation>
    <scope>NUCLEOTIDE SEQUENCE [LARGE SCALE GENOMIC DNA]</scope>
    <source>
        <strain evidence="3">IBT 14317</strain>
    </source>
</reference>
<protein>
    <recommendedName>
        <fullName evidence="6">Extracellular membrane protein CFEM domain-containing protein</fullName>
    </recommendedName>
</protein>
<dbReference type="Proteomes" id="UP000326877">
    <property type="component" value="Unassembled WGS sequence"/>
</dbReference>
<feature type="region of interest" description="Disordered" evidence="1">
    <location>
        <begin position="307"/>
        <end position="337"/>
    </location>
</feature>
<feature type="compositionally biased region" description="Polar residues" evidence="1">
    <location>
        <begin position="314"/>
        <end position="325"/>
    </location>
</feature>
<evidence type="ECO:0008006" key="6">
    <source>
        <dbReference type="Google" id="ProtNLM"/>
    </source>
</evidence>
<dbReference type="AlphaFoldDB" id="A0A5N7CD63"/>
<evidence type="ECO:0000313" key="5">
    <source>
        <dbReference type="Proteomes" id="UP000541154"/>
    </source>
</evidence>
<accession>A0A5N7CD63</accession>
<accession>A0A8H5ZXW1</accession>
<name>A0A5N7CD63_PETAA</name>
<evidence type="ECO:0000313" key="4">
    <source>
        <dbReference type="EMBL" id="KAF5856414.1"/>
    </source>
</evidence>
<sequence length="359" mass="38241">MWSACILILAALASQLQLGQAIDMMYRDASVCVDPPAFKECRHRAYESRGDCVKKNCYGENDPCRKACNGDATCMQEICTKDMRADCYDACSCVEAQDVIDCTATSCWNEVYSCEYGETVSGLVYSCPDANLTQIPFWPQPDNAPGGCACNSGKLTMKQVQIANHVETCGDNTTRLNELSTDEERTDYLRACQCCTMSALLASIWDTCPNTEPSLITADYWNQTLLGPFDWDSCTRYLQEYDCAGTLGFGAAAAGGTQNFYEPGKLPKNGTGMLTNTGVLSTPVSGSTFTWTFGSSAHPITAAASSTAVPSATRTGESTASQGAQKTGGSGESTAAVRSRPSILVAGTVIGLCIAWVGS</sequence>
<keyword evidence="5" id="KW-1185">Reference proteome</keyword>
<keyword evidence="2" id="KW-0732">Signal</keyword>
<gene>
    <name evidence="3" type="ORF">BDV23DRAFT_152748</name>
    <name evidence="4" type="ORF">ETB97_007437</name>
</gene>
<organism evidence="3">
    <name type="scientific">Petromyces alliaceus</name>
    <name type="common">Aspergillus alliaceus</name>
    <dbReference type="NCBI Taxonomy" id="209559"/>
    <lineage>
        <taxon>Eukaryota</taxon>
        <taxon>Fungi</taxon>
        <taxon>Dikarya</taxon>
        <taxon>Ascomycota</taxon>
        <taxon>Pezizomycotina</taxon>
        <taxon>Eurotiomycetes</taxon>
        <taxon>Eurotiomycetidae</taxon>
        <taxon>Eurotiales</taxon>
        <taxon>Aspergillaceae</taxon>
        <taxon>Aspergillus</taxon>
        <taxon>Aspergillus subgen. Circumdati</taxon>
    </lineage>
</organism>
<reference evidence="4 5" key="1">
    <citation type="submission" date="2019-04" db="EMBL/GenBank/DDBJ databases">
        <title>Aspergillus burnettii sp. nov., novel species from soil in southeast Queensland.</title>
        <authorList>
            <person name="Gilchrist C.L.M."/>
            <person name="Pitt J.I."/>
            <person name="Lange L."/>
            <person name="Lacey H.J."/>
            <person name="Vuong D."/>
            <person name="Midgley D.J."/>
            <person name="Greenfield P."/>
            <person name="Bradbury M."/>
            <person name="Lacey E."/>
            <person name="Busk P.K."/>
            <person name="Pilgaard B."/>
            <person name="Chooi Y.H."/>
            <person name="Piggott A.M."/>
        </authorList>
    </citation>
    <scope>NUCLEOTIDE SEQUENCE [LARGE SCALE GENOMIC DNA]</scope>
    <source>
        <strain evidence="4 5">FRR 5400</strain>
    </source>
</reference>
<feature type="chain" id="PRO_5043207830" description="Extracellular membrane protein CFEM domain-containing protein" evidence="2">
    <location>
        <begin position="22"/>
        <end position="359"/>
    </location>
</feature>
<proteinExistence type="predicted"/>
<evidence type="ECO:0000256" key="1">
    <source>
        <dbReference type="SAM" id="MobiDB-lite"/>
    </source>
</evidence>
<dbReference type="EMBL" id="ML735242">
    <property type="protein sequence ID" value="KAE8391859.1"/>
    <property type="molecule type" value="Genomic_DNA"/>
</dbReference>
<dbReference type="Proteomes" id="UP000541154">
    <property type="component" value="Unassembled WGS sequence"/>
</dbReference>
<dbReference type="EMBL" id="SPNV01000321">
    <property type="protein sequence ID" value="KAF5856414.1"/>
    <property type="molecule type" value="Genomic_DNA"/>
</dbReference>
<evidence type="ECO:0000256" key="2">
    <source>
        <dbReference type="SAM" id="SignalP"/>
    </source>
</evidence>
<dbReference type="OrthoDB" id="3538998at2759"/>
<evidence type="ECO:0000313" key="3">
    <source>
        <dbReference type="EMBL" id="KAE8391859.1"/>
    </source>
</evidence>
<feature type="signal peptide" evidence="2">
    <location>
        <begin position="1"/>
        <end position="21"/>
    </location>
</feature>